<evidence type="ECO:0000313" key="9">
    <source>
        <dbReference type="EMBL" id="GAA0366330.1"/>
    </source>
</evidence>
<keyword evidence="4 7" id="KW-0812">Transmembrane</keyword>
<keyword evidence="5 7" id="KW-1133">Transmembrane helix</keyword>
<dbReference type="EMBL" id="BAAACW010000112">
    <property type="protein sequence ID" value="GAA0366330.1"/>
    <property type="molecule type" value="Genomic_DNA"/>
</dbReference>
<feature type="transmembrane region" description="Helical" evidence="7">
    <location>
        <begin position="95"/>
        <end position="116"/>
    </location>
</feature>
<dbReference type="InterPro" id="IPR035906">
    <property type="entry name" value="MetI-like_sf"/>
</dbReference>
<evidence type="ECO:0000256" key="7">
    <source>
        <dbReference type="RuleBase" id="RU363032"/>
    </source>
</evidence>
<feature type="transmembrane region" description="Helical" evidence="7">
    <location>
        <begin position="136"/>
        <end position="157"/>
    </location>
</feature>
<evidence type="ECO:0000256" key="5">
    <source>
        <dbReference type="ARBA" id="ARBA00022989"/>
    </source>
</evidence>
<dbReference type="PROSITE" id="PS50928">
    <property type="entry name" value="ABC_TM1"/>
    <property type="match status" value="1"/>
</dbReference>
<dbReference type="Gene3D" id="1.10.3720.10">
    <property type="entry name" value="MetI-like"/>
    <property type="match status" value="1"/>
</dbReference>
<dbReference type="InterPro" id="IPR050809">
    <property type="entry name" value="UgpAE/MalFG_permease"/>
</dbReference>
<protein>
    <submittedName>
        <fullName evidence="9">ABC transporter permease subunit</fullName>
    </submittedName>
</protein>
<evidence type="ECO:0000256" key="3">
    <source>
        <dbReference type="ARBA" id="ARBA00022475"/>
    </source>
</evidence>
<evidence type="ECO:0000256" key="2">
    <source>
        <dbReference type="ARBA" id="ARBA00022448"/>
    </source>
</evidence>
<sequence>MIEIIDKKKIKKHQTNSKWRKIIKQRYLWLLSLPGVFLVFIFNYMPMAGIYMAFTNYSPSREGFIVDLIRAPFVGWDWFSYFFQGDFTIIMRNTLAMSILTLIFSFPIPIAIAVLINEVRVKWIKKGIQTVSYLPYFISWVIAANIFLTFFSGNGVINNFLQALNITTTDIYFFQEGRYFWWILAIANTWKGMGYNAIIYIAAISGINPEQYEAADVDGASRWQKIVNITLPSLKPTIVILLILAIGGVLNTGFEQVLLLQNNSILNYSEVLDTYAYRYGLQNGMYSYGAAVGLFKSVVSFILVVTANKISRKVNDDGGLF</sequence>
<proteinExistence type="inferred from homology"/>
<evidence type="ECO:0000259" key="8">
    <source>
        <dbReference type="PROSITE" id="PS50928"/>
    </source>
</evidence>
<evidence type="ECO:0000256" key="1">
    <source>
        <dbReference type="ARBA" id="ARBA00004651"/>
    </source>
</evidence>
<feature type="transmembrane region" description="Helical" evidence="7">
    <location>
        <begin position="285"/>
        <end position="305"/>
    </location>
</feature>
<feature type="domain" description="ABC transmembrane type-1" evidence="8">
    <location>
        <begin position="91"/>
        <end position="307"/>
    </location>
</feature>
<comment type="similarity">
    <text evidence="7">Belongs to the binding-protein-dependent transport system permease family.</text>
</comment>
<name>A0ABN0XKS6_9LACT</name>
<dbReference type="PANTHER" id="PTHR43227">
    <property type="entry name" value="BLL4140 PROTEIN"/>
    <property type="match status" value="1"/>
</dbReference>
<feature type="transmembrane region" description="Helical" evidence="7">
    <location>
        <begin position="27"/>
        <end position="52"/>
    </location>
</feature>
<dbReference type="Pfam" id="PF00528">
    <property type="entry name" value="BPD_transp_1"/>
    <property type="match status" value="1"/>
</dbReference>
<gene>
    <name evidence="9" type="ORF">GCM10008932_18130</name>
</gene>
<dbReference type="RefSeq" id="WP_343755889.1">
    <property type="nucleotide sequence ID" value="NZ_BAAACW010000112.1"/>
</dbReference>
<keyword evidence="6 7" id="KW-0472">Membrane</keyword>
<reference evidence="10" key="1">
    <citation type="journal article" date="2019" name="Int. J. Syst. Evol. Microbiol.">
        <title>The Global Catalogue of Microorganisms (GCM) 10K type strain sequencing project: providing services to taxonomists for standard genome sequencing and annotation.</title>
        <authorList>
            <consortium name="The Broad Institute Genomics Platform"/>
            <consortium name="The Broad Institute Genome Sequencing Center for Infectious Disease"/>
            <person name="Wu L."/>
            <person name="Ma J."/>
        </authorList>
    </citation>
    <scope>NUCLEOTIDE SEQUENCE [LARGE SCALE GENOMIC DNA]</scope>
    <source>
        <strain evidence="10">JCM 12662</strain>
    </source>
</reference>
<evidence type="ECO:0000256" key="6">
    <source>
        <dbReference type="ARBA" id="ARBA00023136"/>
    </source>
</evidence>
<dbReference type="Proteomes" id="UP001501166">
    <property type="component" value="Unassembled WGS sequence"/>
</dbReference>
<accession>A0ABN0XKS6</accession>
<organism evidence="9 10">
    <name type="scientific">Alkalibacterium iburiense</name>
    <dbReference type="NCBI Taxonomy" id="290589"/>
    <lineage>
        <taxon>Bacteria</taxon>
        <taxon>Bacillati</taxon>
        <taxon>Bacillota</taxon>
        <taxon>Bacilli</taxon>
        <taxon>Lactobacillales</taxon>
        <taxon>Carnobacteriaceae</taxon>
        <taxon>Alkalibacterium</taxon>
    </lineage>
</organism>
<keyword evidence="2 7" id="KW-0813">Transport</keyword>
<dbReference type="SUPFAM" id="SSF161098">
    <property type="entry name" value="MetI-like"/>
    <property type="match status" value="1"/>
</dbReference>
<evidence type="ECO:0000256" key="4">
    <source>
        <dbReference type="ARBA" id="ARBA00022692"/>
    </source>
</evidence>
<evidence type="ECO:0000313" key="10">
    <source>
        <dbReference type="Proteomes" id="UP001501166"/>
    </source>
</evidence>
<dbReference type="InterPro" id="IPR000515">
    <property type="entry name" value="MetI-like"/>
</dbReference>
<dbReference type="PANTHER" id="PTHR43227:SF11">
    <property type="entry name" value="BLL4140 PROTEIN"/>
    <property type="match status" value="1"/>
</dbReference>
<comment type="caution">
    <text evidence="9">The sequence shown here is derived from an EMBL/GenBank/DDBJ whole genome shotgun (WGS) entry which is preliminary data.</text>
</comment>
<dbReference type="CDD" id="cd06261">
    <property type="entry name" value="TM_PBP2"/>
    <property type="match status" value="1"/>
</dbReference>
<keyword evidence="3" id="KW-1003">Cell membrane</keyword>
<keyword evidence="10" id="KW-1185">Reference proteome</keyword>
<feature type="transmembrane region" description="Helical" evidence="7">
    <location>
        <begin position="234"/>
        <end position="254"/>
    </location>
</feature>
<comment type="subcellular location">
    <subcellularLocation>
        <location evidence="1 7">Cell membrane</location>
        <topology evidence="1 7">Multi-pass membrane protein</topology>
    </subcellularLocation>
</comment>